<protein>
    <recommendedName>
        <fullName evidence="5 6">Succinylglutamate desuccinylase</fullName>
        <ecNumber evidence="5 6">3.5.1.96</ecNumber>
    </recommendedName>
</protein>
<dbReference type="GO" id="GO:0008270">
    <property type="term" value="F:zinc ion binding"/>
    <property type="evidence" value="ECO:0007669"/>
    <property type="project" value="UniProtKB-UniRule"/>
</dbReference>
<evidence type="ECO:0000256" key="5">
    <source>
        <dbReference type="HAMAP-Rule" id="MF_00767"/>
    </source>
</evidence>
<dbReference type="EMBL" id="CP133548">
    <property type="protein sequence ID" value="WMS88469.1"/>
    <property type="molecule type" value="Genomic_DNA"/>
</dbReference>
<gene>
    <name evidence="5 9" type="primary">astE</name>
    <name evidence="9" type="ORF">Q9312_06025</name>
</gene>
<dbReference type="AlphaFoldDB" id="A0AA51RVZ3"/>
<dbReference type="InterPro" id="IPR050178">
    <property type="entry name" value="AspA/AstE_fam"/>
</dbReference>
<evidence type="ECO:0000259" key="7">
    <source>
        <dbReference type="Pfam" id="PF04952"/>
    </source>
</evidence>
<keyword evidence="10" id="KW-1185">Reference proteome</keyword>
<dbReference type="Pfam" id="PF04952">
    <property type="entry name" value="AstE_AspA_hybrid"/>
    <property type="match status" value="1"/>
</dbReference>
<evidence type="ECO:0000313" key="9">
    <source>
        <dbReference type="EMBL" id="WMS88469.1"/>
    </source>
</evidence>
<dbReference type="NCBIfam" id="NF003706">
    <property type="entry name" value="PRK05324.1"/>
    <property type="match status" value="1"/>
</dbReference>
<feature type="domain" description="AstE/AspA barrel-sandwich hybrid" evidence="7">
    <location>
        <begin position="264"/>
        <end position="337"/>
    </location>
</feature>
<comment type="catalytic activity">
    <reaction evidence="5">
        <text>N-succinyl-L-glutamate + H2O = L-glutamate + succinate</text>
        <dbReference type="Rhea" id="RHEA:15169"/>
        <dbReference type="ChEBI" id="CHEBI:15377"/>
        <dbReference type="ChEBI" id="CHEBI:29985"/>
        <dbReference type="ChEBI" id="CHEBI:30031"/>
        <dbReference type="ChEBI" id="CHEBI:58763"/>
        <dbReference type="EC" id="3.5.1.96"/>
    </reaction>
</comment>
<feature type="binding site" evidence="5">
    <location>
        <position position="160"/>
    </location>
    <ligand>
        <name>Zn(2+)</name>
        <dbReference type="ChEBI" id="CHEBI:29105"/>
    </ligand>
</feature>
<dbReference type="Gene3D" id="3.40.630.10">
    <property type="entry name" value="Zn peptidases"/>
    <property type="match status" value="1"/>
</dbReference>
<evidence type="ECO:0000256" key="6">
    <source>
        <dbReference type="NCBIfam" id="TIGR03242"/>
    </source>
</evidence>
<sequence>MQPDWKNILLQQGFLELTKTLENKAIDVVSWKVNDNTKVSLLASGILLVEPFDTSGVCDLVISSGVHGNETAPIEIVDRLVAKILTQDLVVRNRVLLIIGNPVAMNLSQRFDIENMNRLFNGHHVGKNHHEAIRAAQLENMVSDFFVAGTATERRHYDLHTAIRGSKYSKFAVYPFPDGRDWSKPQLEFFLASGINTVLLGHQPSGTFSYFSSHRFNAHAFTVELGKVKPFGENNPEDFALIEDNLAKLISDEAVNSKPFDNSDFNLFAVKQELVKHSEEFSLNIADDLENFSDFKRGFQLSNDGEHSYIVEQDGEAIVFPNAKIPIGQRAGLIVEKTDI</sequence>
<dbReference type="PANTHER" id="PTHR15162">
    <property type="entry name" value="ASPARTOACYLASE"/>
    <property type="match status" value="1"/>
</dbReference>
<dbReference type="SUPFAM" id="SSF53187">
    <property type="entry name" value="Zn-dependent exopeptidases"/>
    <property type="match status" value="1"/>
</dbReference>
<comment type="function">
    <text evidence="5">Transforms N(2)-succinylglutamate into succinate and glutamate.</text>
</comment>
<proteinExistence type="inferred from homology"/>
<feature type="binding site" evidence="5">
    <location>
        <position position="67"/>
    </location>
    <ligand>
        <name>Zn(2+)</name>
        <dbReference type="ChEBI" id="CHEBI:29105"/>
    </ligand>
</feature>
<feature type="binding site" evidence="5">
    <location>
        <position position="70"/>
    </location>
    <ligand>
        <name>Zn(2+)</name>
        <dbReference type="ChEBI" id="CHEBI:29105"/>
    </ligand>
</feature>
<dbReference type="CDD" id="cd03855">
    <property type="entry name" value="M14_ASTE"/>
    <property type="match status" value="1"/>
</dbReference>
<keyword evidence="2 5" id="KW-0479">Metal-binding</keyword>
<dbReference type="GO" id="GO:0019544">
    <property type="term" value="P:L-arginine catabolic process to L-glutamate"/>
    <property type="evidence" value="ECO:0007669"/>
    <property type="project" value="UniProtKB-UniRule"/>
</dbReference>
<accession>A0AA51RVZ3</accession>
<evidence type="ECO:0000256" key="3">
    <source>
        <dbReference type="ARBA" id="ARBA00022801"/>
    </source>
</evidence>
<comment type="similarity">
    <text evidence="5">Belongs to the AspA/AstE family. Succinylglutamate desuccinylase subfamily.</text>
</comment>
<dbReference type="GO" id="GO:0009017">
    <property type="term" value="F:succinylglutamate desuccinylase activity"/>
    <property type="evidence" value="ECO:0007669"/>
    <property type="project" value="UniProtKB-UniRule"/>
</dbReference>
<dbReference type="KEGG" id="plei:Q9312_06025"/>
<dbReference type="GO" id="GO:0019545">
    <property type="term" value="P:L-arginine catabolic process to succinate"/>
    <property type="evidence" value="ECO:0007669"/>
    <property type="project" value="UniProtKB-UniRule"/>
</dbReference>
<feature type="active site" evidence="5">
    <location>
        <position position="224"/>
    </location>
</feature>
<comment type="pathway">
    <text evidence="5">Amino-acid degradation; L-arginine degradation via AST pathway; L-glutamate and succinate from L-arginine: step 5/5.</text>
</comment>
<evidence type="ECO:0000256" key="2">
    <source>
        <dbReference type="ARBA" id="ARBA00022723"/>
    </source>
</evidence>
<evidence type="ECO:0000256" key="1">
    <source>
        <dbReference type="ARBA" id="ARBA00022503"/>
    </source>
</evidence>
<dbReference type="GO" id="GO:0016788">
    <property type="term" value="F:hydrolase activity, acting on ester bonds"/>
    <property type="evidence" value="ECO:0007669"/>
    <property type="project" value="UniProtKB-UniRule"/>
</dbReference>
<evidence type="ECO:0000259" key="8">
    <source>
        <dbReference type="Pfam" id="PF24827"/>
    </source>
</evidence>
<dbReference type="InterPro" id="IPR007036">
    <property type="entry name" value="Aste_AspA_hybrid_dom"/>
</dbReference>
<comment type="cofactor">
    <cofactor evidence="5">
        <name>Zn(2+)</name>
        <dbReference type="ChEBI" id="CHEBI:29105"/>
    </cofactor>
    <text evidence="5">Binds 1 zinc ion per subunit.</text>
</comment>
<dbReference type="PIRSF" id="PIRSF017020">
    <property type="entry name" value="AstE"/>
    <property type="match status" value="1"/>
</dbReference>
<evidence type="ECO:0000256" key="4">
    <source>
        <dbReference type="ARBA" id="ARBA00022833"/>
    </source>
</evidence>
<keyword evidence="4 5" id="KW-0862">Zinc</keyword>
<evidence type="ECO:0000313" key="10">
    <source>
        <dbReference type="Proteomes" id="UP001239782"/>
    </source>
</evidence>
<keyword evidence="1 5" id="KW-0056">Arginine metabolism</keyword>
<dbReference type="RefSeq" id="WP_309203683.1">
    <property type="nucleotide sequence ID" value="NZ_CP133548.1"/>
</dbReference>
<feature type="domain" description="Succinylglutamate desuccinylase/Aspartoacylase catalytic" evidence="8">
    <location>
        <begin position="59"/>
        <end position="249"/>
    </location>
</feature>
<dbReference type="PANTHER" id="PTHR15162:SF7">
    <property type="entry name" value="SUCCINYLGLUTAMATE DESUCCINYLASE"/>
    <property type="match status" value="1"/>
</dbReference>
<dbReference type="HAMAP" id="MF_00767">
    <property type="entry name" value="Arg_catab_AstE"/>
    <property type="match status" value="1"/>
</dbReference>
<dbReference type="Proteomes" id="UP001239782">
    <property type="component" value="Chromosome"/>
</dbReference>
<reference evidence="9 10" key="1">
    <citation type="submission" date="2023-08" db="EMBL/GenBank/DDBJ databases">
        <title>Pleionea litopenaei sp. nov., isolated from stomach of juvenile Litopenaeus vannamei.</title>
        <authorList>
            <person name="Rho A.M."/>
            <person name="Hwang C.Y."/>
        </authorList>
    </citation>
    <scope>NUCLEOTIDE SEQUENCE [LARGE SCALE GENOMIC DNA]</scope>
    <source>
        <strain evidence="9 10">HL-JVS1</strain>
    </source>
</reference>
<keyword evidence="3 5" id="KW-0378">Hydrolase</keyword>
<dbReference type="EC" id="3.5.1.96" evidence="5 6"/>
<dbReference type="Pfam" id="PF24827">
    <property type="entry name" value="AstE_AspA_cat"/>
    <property type="match status" value="1"/>
</dbReference>
<name>A0AA51RVZ3_9GAMM</name>
<dbReference type="InterPro" id="IPR055438">
    <property type="entry name" value="AstE_AspA_cat"/>
</dbReference>
<dbReference type="InterPro" id="IPR016681">
    <property type="entry name" value="SuccinylGlu_desuccinylase"/>
</dbReference>
<dbReference type="NCBIfam" id="TIGR03242">
    <property type="entry name" value="arg_catab_astE"/>
    <property type="match status" value="1"/>
</dbReference>
<organism evidence="9 10">
    <name type="scientific">Pleionea litopenaei</name>
    <dbReference type="NCBI Taxonomy" id="3070815"/>
    <lineage>
        <taxon>Bacteria</taxon>
        <taxon>Pseudomonadati</taxon>
        <taxon>Pseudomonadota</taxon>
        <taxon>Gammaproteobacteria</taxon>
        <taxon>Oceanospirillales</taxon>
        <taxon>Pleioneaceae</taxon>
        <taxon>Pleionea</taxon>
    </lineage>
</organism>